<dbReference type="Gene3D" id="2.40.170.20">
    <property type="entry name" value="TonB-dependent receptor, beta-barrel domain"/>
    <property type="match status" value="1"/>
</dbReference>
<feature type="chain" id="PRO_5047459068" evidence="10">
    <location>
        <begin position="33"/>
        <end position="877"/>
    </location>
</feature>
<evidence type="ECO:0000256" key="5">
    <source>
        <dbReference type="ARBA" id="ARBA00023077"/>
    </source>
</evidence>
<evidence type="ECO:0000259" key="12">
    <source>
        <dbReference type="Pfam" id="PF07715"/>
    </source>
</evidence>
<comment type="similarity">
    <text evidence="8 9">Belongs to the TonB-dependent receptor family.</text>
</comment>
<evidence type="ECO:0000256" key="4">
    <source>
        <dbReference type="ARBA" id="ARBA00022692"/>
    </source>
</evidence>
<sequence>MHNNNLLATSIRLALTGSLALGAFSVSSVSIAEEDTAKVERIEVTGSRIKRSDLEGASPVTTITTEDMKLEGNFTVADALRNSNLNTFGSFSERSGSSAQSQATIDLRGAGSDRTLVLIDGKRFPGSPTLGGGSANLNAIPMAAVERIEILTDGGSSTYGSDAIAGVVNIIMKKNYQGLEFNVGGGSREADGGLTSKEFSVVAGYQMDKGNITFSFDHQDRQGIADGDRPYTAASMSDLNGDGIIQAYTETTGWSIYGATVASPDFSETQASPLCDDLAAQYGSDVFRKVAADDDWGPGSSYCMYANANVSYNKASTDRNTVYVDANYEVAENIEWFGRTMVTQGKSFGRYAPPAAAWNKMSADNPNNPYGVETTGYWRWVGIGTRDGNVDDYNQDYLTGLRGTLPSLNDATWEFYYHYNKADNKSIGEYYLSYAGLAYNEQNGIDLGSEEGIANMKATTLTQDTATFHQYNAGIGFDAFELPGGAVAHYFGMEYFEQDFASVYDAQSEAGLIGGSAGNSASGDRQVWAAFYEAVLPITDTLELNVAARYDDYSDFGTNVAPKAAIRWQALDNLVVRASYSEAFRAPRLDQLNAADTFSAESGKDYPFCGSNGQESCPTKQFDTYISSNDSLDAETSDYLNLGIAWDVVEEFSVKLDYFNLNIDNAISQRSVTNVIRGIANGQLTPDSTFYVERAPSGPDGSLGRVLKVGTGYANGDKLTIEGIDLAFAANFATEIGDFGINWNNSFVLDYTSEQVGGAAAQNTAGWEGQPDYKSVFTTTYTIADHKFAWNMNYTSGTYAKENAIQNGSVLVPEGDLDSWLIHNITYTYDIGNFGAITLMVNNLTDEDPVLNNGKYENADLYNNYGREYRASYTVKF</sequence>
<reference evidence="13 14" key="1">
    <citation type="submission" date="2024-09" db="EMBL/GenBank/DDBJ databases">
        <authorList>
            <person name="Zhang Y."/>
        </authorList>
    </citation>
    <scope>NUCLEOTIDE SEQUENCE [LARGE SCALE GENOMIC DNA]</scope>
    <source>
        <strain evidence="13 14">SH314</strain>
    </source>
</reference>
<feature type="domain" description="TonB-dependent receptor plug" evidence="12">
    <location>
        <begin position="56"/>
        <end position="167"/>
    </location>
</feature>
<accession>A0ABV4VTC7</accession>
<evidence type="ECO:0000256" key="3">
    <source>
        <dbReference type="ARBA" id="ARBA00022452"/>
    </source>
</evidence>
<dbReference type="SUPFAM" id="SSF56935">
    <property type="entry name" value="Porins"/>
    <property type="match status" value="1"/>
</dbReference>
<dbReference type="Gene3D" id="2.170.130.10">
    <property type="entry name" value="TonB-dependent receptor, plug domain"/>
    <property type="match status" value="1"/>
</dbReference>
<keyword evidence="10" id="KW-0732">Signal</keyword>
<name>A0ABV4VTC7_9GAMM</name>
<feature type="signal peptide" evidence="10">
    <location>
        <begin position="1"/>
        <end position="32"/>
    </location>
</feature>
<evidence type="ECO:0000313" key="14">
    <source>
        <dbReference type="Proteomes" id="UP001576726"/>
    </source>
</evidence>
<dbReference type="Proteomes" id="UP001576726">
    <property type="component" value="Unassembled WGS sequence"/>
</dbReference>
<keyword evidence="2 8" id="KW-0813">Transport</keyword>
<dbReference type="Pfam" id="PF00593">
    <property type="entry name" value="TonB_dep_Rec_b-barrel"/>
    <property type="match status" value="1"/>
</dbReference>
<dbReference type="RefSeq" id="WP_374916854.1">
    <property type="nucleotide sequence ID" value="NZ_JBHFGJ010000002.1"/>
</dbReference>
<evidence type="ECO:0000256" key="10">
    <source>
        <dbReference type="SAM" id="SignalP"/>
    </source>
</evidence>
<evidence type="ECO:0000259" key="11">
    <source>
        <dbReference type="Pfam" id="PF00593"/>
    </source>
</evidence>
<dbReference type="InterPro" id="IPR037066">
    <property type="entry name" value="Plug_dom_sf"/>
</dbReference>
<keyword evidence="6 8" id="KW-0472">Membrane</keyword>
<evidence type="ECO:0000256" key="1">
    <source>
        <dbReference type="ARBA" id="ARBA00004571"/>
    </source>
</evidence>
<dbReference type="PANTHER" id="PTHR47234">
    <property type="match status" value="1"/>
</dbReference>
<feature type="domain" description="TonB-dependent receptor-like beta-barrel" evidence="11">
    <location>
        <begin position="366"/>
        <end position="844"/>
    </location>
</feature>
<keyword evidence="14" id="KW-1185">Reference proteome</keyword>
<evidence type="ECO:0000256" key="9">
    <source>
        <dbReference type="RuleBase" id="RU003357"/>
    </source>
</evidence>
<keyword evidence="13" id="KW-0675">Receptor</keyword>
<dbReference type="PANTHER" id="PTHR47234:SF2">
    <property type="entry name" value="TONB-DEPENDENT RECEPTOR"/>
    <property type="match status" value="1"/>
</dbReference>
<keyword evidence="4 8" id="KW-0812">Transmembrane</keyword>
<evidence type="ECO:0000256" key="2">
    <source>
        <dbReference type="ARBA" id="ARBA00022448"/>
    </source>
</evidence>
<comment type="caution">
    <text evidence="13">The sequence shown here is derived from an EMBL/GenBank/DDBJ whole genome shotgun (WGS) entry which is preliminary data.</text>
</comment>
<keyword evidence="5 9" id="KW-0798">TonB box</keyword>
<dbReference type="InterPro" id="IPR036942">
    <property type="entry name" value="Beta-barrel_TonB_sf"/>
</dbReference>
<evidence type="ECO:0000256" key="8">
    <source>
        <dbReference type="PROSITE-ProRule" id="PRU01360"/>
    </source>
</evidence>
<evidence type="ECO:0000256" key="6">
    <source>
        <dbReference type="ARBA" id="ARBA00023136"/>
    </source>
</evidence>
<dbReference type="EMBL" id="JBHFGJ010000002">
    <property type="protein sequence ID" value="MFB2652404.1"/>
    <property type="molecule type" value="Genomic_DNA"/>
</dbReference>
<dbReference type="PROSITE" id="PS52016">
    <property type="entry name" value="TONB_DEPENDENT_REC_3"/>
    <property type="match status" value="1"/>
</dbReference>
<comment type="subcellular location">
    <subcellularLocation>
        <location evidence="1 8">Cell outer membrane</location>
        <topology evidence="1 8">Multi-pass membrane protein</topology>
    </subcellularLocation>
</comment>
<evidence type="ECO:0000256" key="7">
    <source>
        <dbReference type="ARBA" id="ARBA00023237"/>
    </source>
</evidence>
<dbReference type="InterPro" id="IPR012910">
    <property type="entry name" value="Plug_dom"/>
</dbReference>
<dbReference type="Pfam" id="PF07715">
    <property type="entry name" value="Plug"/>
    <property type="match status" value="1"/>
</dbReference>
<protein>
    <submittedName>
        <fullName evidence="13">TonB-dependent receptor plug domain-containing protein</fullName>
    </submittedName>
</protein>
<keyword evidence="7 8" id="KW-0998">Cell outer membrane</keyword>
<keyword evidence="3 8" id="KW-1134">Transmembrane beta strand</keyword>
<evidence type="ECO:0000313" key="13">
    <source>
        <dbReference type="EMBL" id="MFB2652404.1"/>
    </source>
</evidence>
<proteinExistence type="inferred from homology"/>
<dbReference type="InterPro" id="IPR039426">
    <property type="entry name" value="TonB-dep_rcpt-like"/>
</dbReference>
<dbReference type="InterPro" id="IPR000531">
    <property type="entry name" value="Beta-barrel_TonB"/>
</dbReference>
<gene>
    <name evidence="13" type="ORF">ACE02L_06620</name>
</gene>
<organism evidence="13 14">
    <name type="scientific">Shewanella seohaensis</name>
    <dbReference type="NCBI Taxonomy" id="755175"/>
    <lineage>
        <taxon>Bacteria</taxon>
        <taxon>Pseudomonadati</taxon>
        <taxon>Pseudomonadota</taxon>
        <taxon>Gammaproteobacteria</taxon>
        <taxon>Alteromonadales</taxon>
        <taxon>Shewanellaceae</taxon>
        <taxon>Shewanella</taxon>
    </lineage>
</organism>